<dbReference type="AlphaFoldDB" id="A0A450WR20"/>
<dbReference type="EMBL" id="CAADFN010000058">
    <property type="protein sequence ID" value="VFK19450.1"/>
    <property type="molecule type" value="Genomic_DNA"/>
</dbReference>
<reference evidence="1" key="1">
    <citation type="submission" date="2019-02" db="EMBL/GenBank/DDBJ databases">
        <authorList>
            <person name="Gruber-Vodicka R. H."/>
            <person name="Seah K. B. B."/>
        </authorList>
    </citation>
    <scope>NUCLEOTIDE SEQUENCE</scope>
    <source>
        <strain evidence="1">BECK_BY7</strain>
    </source>
</reference>
<name>A0A450WR20_9GAMM</name>
<protein>
    <submittedName>
        <fullName evidence="1">Uncharacterized protein</fullName>
    </submittedName>
</protein>
<evidence type="ECO:0000313" key="1">
    <source>
        <dbReference type="EMBL" id="VFK19450.1"/>
    </source>
</evidence>
<sequence>MLHRFEAKLSLDALFSPWNRVRGSCTNRWKRVGNPAMAVIDTLDIDPIRSPRASSIPSNPKALKSIVDFGHASKGEEILALRENP</sequence>
<proteinExistence type="predicted"/>
<gene>
    <name evidence="1" type="ORF">BECKLFY1418C_GA0070996_10583</name>
</gene>
<accession>A0A450WR20</accession>
<organism evidence="1">
    <name type="scientific">Candidatus Kentrum sp. LFY</name>
    <dbReference type="NCBI Taxonomy" id="2126342"/>
    <lineage>
        <taxon>Bacteria</taxon>
        <taxon>Pseudomonadati</taxon>
        <taxon>Pseudomonadota</taxon>
        <taxon>Gammaproteobacteria</taxon>
        <taxon>Candidatus Kentrum</taxon>
    </lineage>
</organism>